<protein>
    <submittedName>
        <fullName evidence="2">Uncharacterized protein</fullName>
    </submittedName>
</protein>
<keyword evidence="1" id="KW-0812">Transmembrane</keyword>
<dbReference type="AlphaFoldDB" id="A0A2P2J3G5"/>
<dbReference type="EMBL" id="GGEC01007546">
    <property type="protein sequence ID" value="MBW88029.1"/>
    <property type="molecule type" value="Transcribed_RNA"/>
</dbReference>
<evidence type="ECO:0000313" key="2">
    <source>
        <dbReference type="EMBL" id="MBW88029.1"/>
    </source>
</evidence>
<sequence length="41" mass="4449">MNDYPSLLDIINLPTLIFSFASALFGELTETMGHAFGCNAL</sequence>
<keyword evidence="1" id="KW-1133">Transmembrane helix</keyword>
<evidence type="ECO:0000256" key="1">
    <source>
        <dbReference type="SAM" id="Phobius"/>
    </source>
</evidence>
<organism evidence="2">
    <name type="scientific">Rhizophora mucronata</name>
    <name type="common">Asiatic mangrove</name>
    <dbReference type="NCBI Taxonomy" id="61149"/>
    <lineage>
        <taxon>Eukaryota</taxon>
        <taxon>Viridiplantae</taxon>
        <taxon>Streptophyta</taxon>
        <taxon>Embryophyta</taxon>
        <taxon>Tracheophyta</taxon>
        <taxon>Spermatophyta</taxon>
        <taxon>Magnoliopsida</taxon>
        <taxon>eudicotyledons</taxon>
        <taxon>Gunneridae</taxon>
        <taxon>Pentapetalae</taxon>
        <taxon>rosids</taxon>
        <taxon>fabids</taxon>
        <taxon>Malpighiales</taxon>
        <taxon>Rhizophoraceae</taxon>
        <taxon>Rhizophora</taxon>
    </lineage>
</organism>
<feature type="transmembrane region" description="Helical" evidence="1">
    <location>
        <begin position="6"/>
        <end position="26"/>
    </location>
</feature>
<name>A0A2P2J3G5_RHIMU</name>
<proteinExistence type="predicted"/>
<reference evidence="2" key="1">
    <citation type="submission" date="2018-02" db="EMBL/GenBank/DDBJ databases">
        <title>Rhizophora mucronata_Transcriptome.</title>
        <authorList>
            <person name="Meera S.P."/>
            <person name="Sreeshan A."/>
            <person name="Augustine A."/>
        </authorList>
    </citation>
    <scope>NUCLEOTIDE SEQUENCE</scope>
    <source>
        <tissue evidence="2">Leaf</tissue>
    </source>
</reference>
<keyword evidence="1" id="KW-0472">Membrane</keyword>
<accession>A0A2P2J3G5</accession>